<dbReference type="AlphaFoldDB" id="A0AAV0V0C7"/>
<evidence type="ECO:0000256" key="6">
    <source>
        <dbReference type="SAM" id="Phobius"/>
    </source>
</evidence>
<evidence type="ECO:0000256" key="2">
    <source>
        <dbReference type="ARBA" id="ARBA00022692"/>
    </source>
</evidence>
<accession>A0AAV0V0C7</accession>
<evidence type="ECO:0000256" key="1">
    <source>
        <dbReference type="ARBA" id="ARBA00004141"/>
    </source>
</evidence>
<feature type="transmembrane region" description="Helical" evidence="6">
    <location>
        <begin position="530"/>
        <end position="554"/>
    </location>
</feature>
<keyword evidence="4 6" id="KW-0472">Membrane</keyword>
<dbReference type="InterPro" id="IPR002645">
    <property type="entry name" value="STAS_dom"/>
</dbReference>
<keyword evidence="2 6" id="KW-0812">Transmembrane</keyword>
<keyword evidence="3 6" id="KW-1133">Transmembrane helix</keyword>
<dbReference type="Pfam" id="PF01740">
    <property type="entry name" value="STAS"/>
    <property type="match status" value="1"/>
</dbReference>
<feature type="transmembrane region" description="Helical" evidence="6">
    <location>
        <begin position="148"/>
        <end position="172"/>
    </location>
</feature>
<dbReference type="SUPFAM" id="SSF52091">
    <property type="entry name" value="SpoIIaa-like"/>
    <property type="match status" value="1"/>
</dbReference>
<evidence type="ECO:0000256" key="5">
    <source>
        <dbReference type="SAM" id="MobiDB-lite"/>
    </source>
</evidence>
<feature type="compositionally biased region" description="Basic and acidic residues" evidence="5">
    <location>
        <begin position="331"/>
        <end position="345"/>
    </location>
</feature>
<dbReference type="FunFam" id="3.30.750.24:FF:000021">
    <property type="entry name" value="Sulfate Permease (SulP) Family"/>
    <property type="match status" value="1"/>
</dbReference>
<feature type="region of interest" description="Disordered" evidence="5">
    <location>
        <begin position="285"/>
        <end position="366"/>
    </location>
</feature>
<feature type="transmembrane region" description="Helical" evidence="6">
    <location>
        <begin position="589"/>
        <end position="607"/>
    </location>
</feature>
<keyword evidence="9" id="KW-1185">Reference proteome</keyword>
<proteinExistence type="predicted"/>
<dbReference type="InterPro" id="IPR036513">
    <property type="entry name" value="STAS_dom_sf"/>
</dbReference>
<feature type="transmembrane region" description="Helical" evidence="6">
    <location>
        <begin position="664"/>
        <end position="687"/>
    </location>
</feature>
<name>A0AAV0V0C7_HYABA</name>
<evidence type="ECO:0000256" key="4">
    <source>
        <dbReference type="ARBA" id="ARBA00023136"/>
    </source>
</evidence>
<comment type="subcellular location">
    <subcellularLocation>
        <location evidence="1">Membrane</location>
        <topology evidence="1">Multi-pass membrane protein</topology>
    </subcellularLocation>
</comment>
<dbReference type="Gene3D" id="3.30.750.24">
    <property type="entry name" value="STAS domain"/>
    <property type="match status" value="1"/>
</dbReference>
<dbReference type="PROSITE" id="PS50801">
    <property type="entry name" value="STAS"/>
    <property type="match status" value="1"/>
</dbReference>
<comment type="caution">
    <text evidence="8">The sequence shown here is derived from an EMBL/GenBank/DDBJ whole genome shotgun (WGS) entry which is preliminary data.</text>
</comment>
<evidence type="ECO:0000313" key="8">
    <source>
        <dbReference type="EMBL" id="CAI5742152.1"/>
    </source>
</evidence>
<organism evidence="8 9">
    <name type="scientific">Hyaloperonospora brassicae</name>
    <name type="common">Brassica downy mildew</name>
    <name type="synonym">Peronospora brassicae</name>
    <dbReference type="NCBI Taxonomy" id="162125"/>
    <lineage>
        <taxon>Eukaryota</taxon>
        <taxon>Sar</taxon>
        <taxon>Stramenopiles</taxon>
        <taxon>Oomycota</taxon>
        <taxon>Peronosporomycetes</taxon>
        <taxon>Peronosporales</taxon>
        <taxon>Peronosporaceae</taxon>
        <taxon>Hyaloperonospora</taxon>
    </lineage>
</organism>
<feature type="transmembrane region" description="Helical" evidence="6">
    <location>
        <begin position="720"/>
        <end position="752"/>
    </location>
</feature>
<feature type="domain" description="STAS" evidence="7">
    <location>
        <begin position="790"/>
        <end position="900"/>
    </location>
</feature>
<dbReference type="InterPro" id="IPR001902">
    <property type="entry name" value="SLC26A/SulP_fam"/>
</dbReference>
<feature type="compositionally biased region" description="Basic and acidic residues" evidence="5">
    <location>
        <begin position="287"/>
        <end position="315"/>
    </location>
</feature>
<dbReference type="GO" id="GO:0016020">
    <property type="term" value="C:membrane"/>
    <property type="evidence" value="ECO:0007669"/>
    <property type="project" value="UniProtKB-SubCell"/>
</dbReference>
<dbReference type="Pfam" id="PF00916">
    <property type="entry name" value="Sulfate_transp"/>
    <property type="match status" value="2"/>
</dbReference>
<reference evidence="8" key="1">
    <citation type="submission" date="2022-12" db="EMBL/GenBank/DDBJ databases">
        <authorList>
            <person name="Webb A."/>
        </authorList>
    </citation>
    <scope>NUCLEOTIDE SEQUENCE</scope>
    <source>
        <strain evidence="8">Hp1</strain>
    </source>
</reference>
<dbReference type="EMBL" id="CANTFL010001463">
    <property type="protein sequence ID" value="CAI5742152.1"/>
    <property type="molecule type" value="Genomic_DNA"/>
</dbReference>
<evidence type="ECO:0000313" key="9">
    <source>
        <dbReference type="Proteomes" id="UP001162031"/>
    </source>
</evidence>
<dbReference type="CDD" id="cd07042">
    <property type="entry name" value="STAS_SulP_like_sulfate_transporter"/>
    <property type="match status" value="1"/>
</dbReference>
<evidence type="ECO:0000259" key="7">
    <source>
        <dbReference type="PROSITE" id="PS50801"/>
    </source>
</evidence>
<dbReference type="Proteomes" id="UP001162031">
    <property type="component" value="Unassembled WGS sequence"/>
</dbReference>
<evidence type="ECO:0000256" key="3">
    <source>
        <dbReference type="ARBA" id="ARBA00022989"/>
    </source>
</evidence>
<dbReference type="GO" id="GO:0055085">
    <property type="term" value="P:transmembrane transport"/>
    <property type="evidence" value="ECO:0007669"/>
    <property type="project" value="InterPro"/>
</dbReference>
<gene>
    <name evidence="8" type="ORF">HBR001_LOCUS8838</name>
</gene>
<dbReference type="InterPro" id="IPR011547">
    <property type="entry name" value="SLC26A/SulP_dom"/>
</dbReference>
<protein>
    <recommendedName>
        <fullName evidence="7">STAS domain-containing protein</fullName>
    </recommendedName>
</protein>
<dbReference type="PANTHER" id="PTHR11814">
    <property type="entry name" value="SULFATE TRANSPORTER"/>
    <property type="match status" value="1"/>
</dbReference>
<feature type="transmembrane region" description="Helical" evidence="6">
    <location>
        <begin position="224"/>
        <end position="244"/>
    </location>
</feature>
<sequence length="922" mass="100523">MATSSPPPPPPPPCSSNGHSLSSVTALLSSLWTSAHAARRRVTRQRVLLFVKQHVPILEWLPAYDVREDLQFDVVSGVTVGLMLVPQEVSLSAIMGVPPIYGLYTAAVVPMVYPLFGTSRVLSVANGAEVSLLVGSAIKKVESEEERIATGILLSFLSGVVLLFMGVFRLGVIADFFSRPVMGGFLSAGGVLIMLSQVASWLGLDIKSRDLPVLTVLDLCQKFPHLNVLSFALGTFSILVLVGMHELKRRIVTKLASVEEQVDNQFAIETSRALTQLSISTKSVGGELRDMSGDDTEASRATEDGWRDTATRCADDVDPGNASKPTNRQLKRSDSEYDSGVRDVKGSLGESRWTGLPTVSTTGSIRRREDVLSSPWGAVSRRGRDMAARARSTRHARMDDEGVGFSLSDEHYITVERPLDFGSRPGTVYHTHESESNETGVARTLPRINSMQLRLETPRRTHDSDACHNDGDGNAKAEAEMKQRVKELVSPAKSDTGSEIADSSTALTGRMLAASSTSVRLLRSKMAVLIALRLVCDLGAFAVCLLGGIVGYMVPEGSLALAGDIPGGYPSLKRPWYGFSENIIDADRLYHLVIDTLSIAIISYMCSVAMAKRLAIKDGYRIRPNQELMALGFSNLVGSFFQGMPSTGGLSRTAVNMQNARTQLASVIAVLVVVIVLYTATSALAYLPKASLASIIIVAGYSLIELKEAKWLYRVKRDEFYVWLASFVLSCILGVLPGLLSSIFCSLVAVIYKTRRPIISTLGEVTDEATQEKRVVDLDLYPDTALPFSDVVAIRVEGALYFANCEYIERVVEREVRQRYETDGAAVRGVVIDAGSMMDWDTTTIQMMKHLKSELRRQGIRLAIVNARDRLQLLLQTSAFLVGIVHNDARIGFAEAITAIRKEAVPPDESHALTRPSRVHSI</sequence>
<feature type="transmembrane region" description="Helical" evidence="6">
    <location>
        <begin position="184"/>
        <end position="204"/>
    </location>
</feature>